<reference evidence="1" key="1">
    <citation type="submission" date="2021-02" db="EMBL/GenBank/DDBJ databases">
        <authorList>
            <person name="Dougan E. K."/>
            <person name="Rhodes N."/>
            <person name="Thang M."/>
            <person name="Chan C."/>
        </authorList>
    </citation>
    <scope>NUCLEOTIDE SEQUENCE</scope>
</reference>
<gene>
    <name evidence="1" type="ORF">SPIL2461_LOCUS16575</name>
</gene>
<comment type="caution">
    <text evidence="1">The sequence shown here is derived from an EMBL/GenBank/DDBJ whole genome shotgun (WGS) entry which is preliminary data.</text>
</comment>
<evidence type="ECO:0000313" key="1">
    <source>
        <dbReference type="EMBL" id="CAE7631588.1"/>
    </source>
</evidence>
<dbReference type="AlphaFoldDB" id="A0A812VMV9"/>
<dbReference type="Proteomes" id="UP000649617">
    <property type="component" value="Unassembled WGS sequence"/>
</dbReference>
<protein>
    <submittedName>
        <fullName evidence="1">Uncharacterized protein</fullName>
    </submittedName>
</protein>
<proteinExistence type="predicted"/>
<feature type="non-terminal residue" evidence="1">
    <location>
        <position position="1"/>
    </location>
</feature>
<accession>A0A812VMV9</accession>
<name>A0A812VMV9_SYMPI</name>
<dbReference type="OrthoDB" id="446726at2759"/>
<evidence type="ECO:0000313" key="2">
    <source>
        <dbReference type="Proteomes" id="UP000649617"/>
    </source>
</evidence>
<dbReference type="EMBL" id="CAJNIZ010042675">
    <property type="protein sequence ID" value="CAE7631588.1"/>
    <property type="molecule type" value="Genomic_DNA"/>
</dbReference>
<organism evidence="1 2">
    <name type="scientific">Symbiodinium pilosum</name>
    <name type="common">Dinoflagellate</name>
    <dbReference type="NCBI Taxonomy" id="2952"/>
    <lineage>
        <taxon>Eukaryota</taxon>
        <taxon>Sar</taxon>
        <taxon>Alveolata</taxon>
        <taxon>Dinophyceae</taxon>
        <taxon>Suessiales</taxon>
        <taxon>Symbiodiniaceae</taxon>
        <taxon>Symbiodinium</taxon>
    </lineage>
</organism>
<sequence length="213" mass="23718">VSKYCRRRACAMVGFMVVMLRIGYLHERASLLSRRAVITCADMASLRSALETANTSNWPRFMQDAENETEDHCMPNLQEDGSDDVTRISSGSFVDHFSTETNKLLPPQYRFDLATLAFVISALVYLVKTSDENPNSRPERSHSLALSTLTESLALSAVAETQEAKAVKRLQAAYFDLVCRMGGVEMSVEGFKGVLLKDLFVAVSVSLHFHCLR</sequence>
<keyword evidence="2" id="KW-1185">Reference proteome</keyword>